<sequence length="107" mass="12533">MNEDNEVIEEENAGYYFNPDQQEGWYNYARLQTLNSSEEEDNFDKHQEAASFSSQIAPGFIRKMDKSKFEVRFPLTKQRSGHNEVIEKKEGNPTFPFSKEIAICSNW</sequence>
<organism evidence="1 2">
    <name type="scientific">Ambispora leptoticha</name>
    <dbReference type="NCBI Taxonomy" id="144679"/>
    <lineage>
        <taxon>Eukaryota</taxon>
        <taxon>Fungi</taxon>
        <taxon>Fungi incertae sedis</taxon>
        <taxon>Mucoromycota</taxon>
        <taxon>Glomeromycotina</taxon>
        <taxon>Glomeromycetes</taxon>
        <taxon>Archaeosporales</taxon>
        <taxon>Ambisporaceae</taxon>
        <taxon>Ambispora</taxon>
    </lineage>
</organism>
<proteinExistence type="predicted"/>
<protein>
    <submittedName>
        <fullName evidence="1">6193_t:CDS:1</fullName>
    </submittedName>
</protein>
<comment type="caution">
    <text evidence="1">The sequence shown here is derived from an EMBL/GenBank/DDBJ whole genome shotgun (WGS) entry which is preliminary data.</text>
</comment>
<gene>
    <name evidence="1" type="ORF">ALEPTO_LOCUS1673</name>
</gene>
<dbReference type="Proteomes" id="UP000789508">
    <property type="component" value="Unassembled WGS sequence"/>
</dbReference>
<evidence type="ECO:0000313" key="2">
    <source>
        <dbReference type="Proteomes" id="UP000789508"/>
    </source>
</evidence>
<reference evidence="1" key="1">
    <citation type="submission" date="2021-06" db="EMBL/GenBank/DDBJ databases">
        <authorList>
            <person name="Kallberg Y."/>
            <person name="Tangrot J."/>
            <person name="Rosling A."/>
        </authorList>
    </citation>
    <scope>NUCLEOTIDE SEQUENCE</scope>
    <source>
        <strain evidence="1">FL130A</strain>
    </source>
</reference>
<keyword evidence="2" id="KW-1185">Reference proteome</keyword>
<name>A0A9N8VRC5_9GLOM</name>
<dbReference type="AlphaFoldDB" id="A0A9N8VRC5"/>
<dbReference type="EMBL" id="CAJVPS010000198">
    <property type="protein sequence ID" value="CAG8463762.1"/>
    <property type="molecule type" value="Genomic_DNA"/>
</dbReference>
<evidence type="ECO:0000313" key="1">
    <source>
        <dbReference type="EMBL" id="CAG8463762.1"/>
    </source>
</evidence>
<accession>A0A9N8VRC5</accession>